<dbReference type="SUPFAM" id="SSF52935">
    <property type="entry name" value="PK C-terminal domain-like"/>
    <property type="match status" value="1"/>
</dbReference>
<dbReference type="InterPro" id="IPR011037">
    <property type="entry name" value="Pyrv_Knase-like_insert_dom_sf"/>
</dbReference>
<dbReference type="InterPro" id="IPR040442">
    <property type="entry name" value="Pyrv_kinase-like_dom_sf"/>
</dbReference>
<evidence type="ECO:0000256" key="12">
    <source>
        <dbReference type="ARBA" id="ARBA00023317"/>
    </source>
</evidence>
<evidence type="ECO:0000256" key="14">
    <source>
        <dbReference type="RuleBase" id="RU000504"/>
    </source>
</evidence>
<dbReference type="InterPro" id="IPR015806">
    <property type="entry name" value="Pyrv_Knase_insert_dom_sf"/>
</dbReference>
<evidence type="ECO:0000256" key="2">
    <source>
        <dbReference type="ARBA" id="ARBA00004997"/>
    </source>
</evidence>
<reference evidence="18" key="1">
    <citation type="submission" date="2016-10" db="EMBL/GenBank/DDBJ databases">
        <authorList>
            <person name="Varghese N."/>
            <person name="Submissions S."/>
        </authorList>
    </citation>
    <scope>NUCLEOTIDE SEQUENCE [LARGE SCALE GENOMIC DNA]</scope>
    <source>
        <strain evidence="18">KCTC 32247</strain>
    </source>
</reference>
<evidence type="ECO:0000256" key="11">
    <source>
        <dbReference type="ARBA" id="ARBA00023152"/>
    </source>
</evidence>
<evidence type="ECO:0000259" key="16">
    <source>
        <dbReference type="Pfam" id="PF02887"/>
    </source>
</evidence>
<dbReference type="InterPro" id="IPR018209">
    <property type="entry name" value="Pyrv_Knase_AS"/>
</dbReference>
<protein>
    <recommendedName>
        <fullName evidence="4 13">Pyruvate kinase</fullName>
        <ecNumber evidence="4 13">2.7.1.40</ecNumber>
    </recommendedName>
</protein>
<dbReference type="SUPFAM" id="SSF51621">
    <property type="entry name" value="Phosphoenolpyruvate/pyruvate domain"/>
    <property type="match status" value="1"/>
</dbReference>
<keyword evidence="12 17" id="KW-0670">Pyruvate</keyword>
<dbReference type="InterPro" id="IPR001697">
    <property type="entry name" value="Pyr_Knase"/>
</dbReference>
<dbReference type="InterPro" id="IPR015795">
    <property type="entry name" value="Pyrv_Knase_C"/>
</dbReference>
<evidence type="ECO:0000256" key="7">
    <source>
        <dbReference type="ARBA" id="ARBA00022741"/>
    </source>
</evidence>
<gene>
    <name evidence="17" type="ORF">SAMN05216221_0203</name>
</gene>
<evidence type="ECO:0000256" key="13">
    <source>
        <dbReference type="NCBIfam" id="TIGR01064"/>
    </source>
</evidence>
<evidence type="ECO:0000313" key="18">
    <source>
        <dbReference type="Proteomes" id="UP000243359"/>
    </source>
</evidence>
<organism evidence="17 18">
    <name type="scientific">Pseudomonas oryzae</name>
    <dbReference type="NCBI Taxonomy" id="1392877"/>
    <lineage>
        <taxon>Bacteria</taxon>
        <taxon>Pseudomonadati</taxon>
        <taxon>Pseudomonadota</taxon>
        <taxon>Gammaproteobacteria</taxon>
        <taxon>Pseudomonadales</taxon>
        <taxon>Pseudomonadaceae</taxon>
        <taxon>Pseudomonas</taxon>
    </lineage>
</organism>
<sequence>MPFRRTKIVATLGPASSSPQVLEQLILAGMNVARLNFSHGSPEEHKARARLVRELAAKHDRHVALLGDLQGPKIRIAKFANKRIELQQGDEFRFSISHPRDAGTQEVVGIDYPDLVKDCKVGDELLLDDGRVIMQVEQVTASELLCKVTVGGPLSDHKGINRRGGGLTAPALTDKDKADIRLAAEMELDYLAVSFPRDAADMHYARQLRDAAGSDAWLIAKIERAEAVADDESLDALIRASDGVMVARGDLGVEIGDAELVGIQKKIIAHARRLNKVVITATQMMESMIHSPMPTRAEVSDVANAALDYTDAVMLSAESAAGDYPVEAVKAMARVCVGAEKHPTSQKSTHRMGLSFERCDESIALAAMYTANHFPGVKAIIALTESGYTPLIMSRIRSSVPIFAYSPHRETQARVALFRGVQTIPFDAAALPPEKVSQAAVDELLKRGVVEPGDWVIMSKGDSYDTIGGTNTLKILHVGEPLA</sequence>
<dbReference type="PROSITE" id="PS00110">
    <property type="entry name" value="PYRUVATE_KINASE"/>
    <property type="match status" value="1"/>
</dbReference>
<dbReference type="Proteomes" id="UP000243359">
    <property type="component" value="Chromosome I"/>
</dbReference>
<feature type="domain" description="Pyruvate kinase barrel" evidence="15">
    <location>
        <begin position="4"/>
        <end position="329"/>
    </location>
</feature>
<dbReference type="Pfam" id="PF00224">
    <property type="entry name" value="PK"/>
    <property type="match status" value="1"/>
</dbReference>
<comment type="catalytic activity">
    <reaction evidence="14">
        <text>pyruvate + ATP = phosphoenolpyruvate + ADP + H(+)</text>
        <dbReference type="Rhea" id="RHEA:18157"/>
        <dbReference type="ChEBI" id="CHEBI:15361"/>
        <dbReference type="ChEBI" id="CHEBI:15378"/>
        <dbReference type="ChEBI" id="CHEBI:30616"/>
        <dbReference type="ChEBI" id="CHEBI:58702"/>
        <dbReference type="ChEBI" id="CHEBI:456216"/>
        <dbReference type="EC" id="2.7.1.40"/>
    </reaction>
</comment>
<evidence type="ECO:0000256" key="10">
    <source>
        <dbReference type="ARBA" id="ARBA00022842"/>
    </source>
</evidence>
<proteinExistence type="inferred from homology"/>
<evidence type="ECO:0000256" key="6">
    <source>
        <dbReference type="ARBA" id="ARBA00022723"/>
    </source>
</evidence>
<keyword evidence="6" id="KW-0479">Metal-binding</keyword>
<evidence type="ECO:0000256" key="4">
    <source>
        <dbReference type="ARBA" id="ARBA00012142"/>
    </source>
</evidence>
<feature type="domain" description="Pyruvate kinase C-terminal" evidence="16">
    <location>
        <begin position="361"/>
        <end position="476"/>
    </location>
</feature>
<evidence type="ECO:0000256" key="3">
    <source>
        <dbReference type="ARBA" id="ARBA00008663"/>
    </source>
</evidence>
<dbReference type="AlphaFoldDB" id="A0A1H1LKM3"/>
<dbReference type="InterPro" id="IPR015813">
    <property type="entry name" value="Pyrv/PenolPyrv_kinase-like_dom"/>
</dbReference>
<dbReference type="NCBIfam" id="TIGR01064">
    <property type="entry name" value="pyruv_kin"/>
    <property type="match status" value="1"/>
</dbReference>
<dbReference type="InterPro" id="IPR036918">
    <property type="entry name" value="Pyrv_Knase_C_sf"/>
</dbReference>
<comment type="pathway">
    <text evidence="2 14">Carbohydrate degradation; glycolysis; pyruvate from D-glyceraldehyde 3-phosphate: step 5/5.</text>
</comment>
<evidence type="ECO:0000256" key="8">
    <source>
        <dbReference type="ARBA" id="ARBA00022777"/>
    </source>
</evidence>
<dbReference type="GO" id="GO:0030955">
    <property type="term" value="F:potassium ion binding"/>
    <property type="evidence" value="ECO:0007669"/>
    <property type="project" value="UniProtKB-UniRule"/>
</dbReference>
<dbReference type="NCBIfam" id="NF004491">
    <property type="entry name" value="PRK05826.1"/>
    <property type="match status" value="1"/>
</dbReference>
<name>A0A1H1LKM3_9PSED</name>
<evidence type="ECO:0000256" key="9">
    <source>
        <dbReference type="ARBA" id="ARBA00022840"/>
    </source>
</evidence>
<keyword evidence="7" id="KW-0547">Nucleotide-binding</keyword>
<dbReference type="Gene3D" id="2.40.33.10">
    <property type="entry name" value="PK beta-barrel domain-like"/>
    <property type="match status" value="1"/>
</dbReference>
<dbReference type="InterPro" id="IPR015793">
    <property type="entry name" value="Pyrv_Knase_brl"/>
</dbReference>
<dbReference type="PANTHER" id="PTHR11817">
    <property type="entry name" value="PYRUVATE KINASE"/>
    <property type="match status" value="1"/>
</dbReference>
<dbReference type="GO" id="GO:0004743">
    <property type="term" value="F:pyruvate kinase activity"/>
    <property type="evidence" value="ECO:0007669"/>
    <property type="project" value="UniProtKB-UniRule"/>
</dbReference>
<dbReference type="EC" id="2.7.1.40" evidence="4 13"/>
<dbReference type="EMBL" id="LT629751">
    <property type="protein sequence ID" value="SDR75091.1"/>
    <property type="molecule type" value="Genomic_DNA"/>
</dbReference>
<dbReference type="Pfam" id="PF02887">
    <property type="entry name" value="PK_C"/>
    <property type="match status" value="1"/>
</dbReference>
<dbReference type="STRING" id="1392877.SAMN05216221_0203"/>
<evidence type="ECO:0000256" key="5">
    <source>
        <dbReference type="ARBA" id="ARBA00022679"/>
    </source>
</evidence>
<dbReference type="UniPathway" id="UPA00109">
    <property type="reaction ID" value="UER00188"/>
</dbReference>
<dbReference type="GO" id="GO:0000287">
    <property type="term" value="F:magnesium ion binding"/>
    <property type="evidence" value="ECO:0007669"/>
    <property type="project" value="UniProtKB-UniRule"/>
</dbReference>
<keyword evidence="18" id="KW-1185">Reference proteome</keyword>
<comment type="cofactor">
    <cofactor evidence="1">
        <name>K(+)</name>
        <dbReference type="ChEBI" id="CHEBI:29103"/>
    </cofactor>
</comment>
<evidence type="ECO:0000256" key="1">
    <source>
        <dbReference type="ARBA" id="ARBA00001958"/>
    </source>
</evidence>
<evidence type="ECO:0000313" key="17">
    <source>
        <dbReference type="EMBL" id="SDR75091.1"/>
    </source>
</evidence>
<comment type="similarity">
    <text evidence="3 14">Belongs to the pyruvate kinase family.</text>
</comment>
<dbReference type="NCBIfam" id="NF004978">
    <property type="entry name" value="PRK06354.1"/>
    <property type="match status" value="1"/>
</dbReference>
<evidence type="ECO:0000259" key="15">
    <source>
        <dbReference type="Pfam" id="PF00224"/>
    </source>
</evidence>
<dbReference type="Gene3D" id="3.20.20.60">
    <property type="entry name" value="Phosphoenolpyruvate-binding domains"/>
    <property type="match status" value="1"/>
</dbReference>
<dbReference type="GO" id="GO:0005524">
    <property type="term" value="F:ATP binding"/>
    <property type="evidence" value="ECO:0007669"/>
    <property type="project" value="UniProtKB-KW"/>
</dbReference>
<keyword evidence="10 14" id="KW-0460">Magnesium</keyword>
<dbReference type="Gene3D" id="3.40.1380.20">
    <property type="entry name" value="Pyruvate kinase, C-terminal domain"/>
    <property type="match status" value="1"/>
</dbReference>
<dbReference type="PRINTS" id="PR01050">
    <property type="entry name" value="PYRUVTKNASE"/>
</dbReference>
<accession>A0A1H1LKM3</accession>
<dbReference type="SUPFAM" id="SSF50800">
    <property type="entry name" value="PK beta-barrel domain-like"/>
    <property type="match status" value="1"/>
</dbReference>
<dbReference type="OrthoDB" id="9812123at2"/>
<keyword evidence="11 14" id="KW-0324">Glycolysis</keyword>
<keyword evidence="9" id="KW-0067">ATP-binding</keyword>
<dbReference type="GO" id="GO:0016301">
    <property type="term" value="F:kinase activity"/>
    <property type="evidence" value="ECO:0007669"/>
    <property type="project" value="UniProtKB-KW"/>
</dbReference>
<keyword evidence="8 14" id="KW-0418">Kinase</keyword>
<dbReference type="RefSeq" id="WP_090347199.1">
    <property type="nucleotide sequence ID" value="NZ_LT629751.1"/>
</dbReference>
<dbReference type="FunFam" id="2.40.33.10:FF:000001">
    <property type="entry name" value="Pyruvate kinase"/>
    <property type="match status" value="1"/>
</dbReference>
<keyword evidence="5 14" id="KW-0808">Transferase</keyword>